<accession>A0AAT9V540</accession>
<sequence length="82" mass="9597">MICNASLVHYRETVLCCLCVDVTLTLSWKLSQRIKLKWRRWFGSVMNVIKTCSTKRPWPISFRHSSLRGSRTRRSLAKLQAS</sequence>
<evidence type="ECO:0000313" key="1">
    <source>
        <dbReference type="EMBL" id="WJE88299.1"/>
    </source>
</evidence>
<protein>
    <submittedName>
        <fullName evidence="1">Uncharacterized protein</fullName>
    </submittedName>
</protein>
<dbReference type="EMBL" id="OQ790078">
    <property type="protein sequence ID" value="WJE88299.1"/>
    <property type="molecule type" value="Genomic_DNA"/>
</dbReference>
<reference evidence="1" key="1">
    <citation type="journal article" date="2024" name="Can. J. Microbiol.">
        <title>Biological and genomic characteristics of three novel bacteriophages and a phage-plasmid of Klebsiella pneumoniae.</title>
        <authorList>
            <person name="Uskudar-Guclu A."/>
            <person name="Unlu S."/>
            <person name="Salih-Dogan H."/>
            <person name="Yalcin S."/>
            <person name="Basustaoglu A."/>
        </authorList>
    </citation>
    <scope>NUCLEOTIDE SEQUENCE</scope>
</reference>
<organism evidence="1">
    <name type="scientific">Klebsiella phage Kpn74</name>
    <dbReference type="NCBI Taxonomy" id="3044026"/>
    <lineage>
        <taxon>Viruses</taxon>
        <taxon>Duplodnaviria</taxon>
        <taxon>Heunggongvirae</taxon>
        <taxon>Uroviricota</taxon>
        <taxon>Caudoviricetes</taxon>
    </lineage>
</organism>
<name>A0AAT9V540_9CAUD</name>
<proteinExistence type="predicted"/>